<keyword evidence="1" id="KW-0175">Coiled coil</keyword>
<evidence type="ECO:0000313" key="2">
    <source>
        <dbReference type="EMBL" id="OAT74567.1"/>
    </source>
</evidence>
<reference evidence="3" key="1">
    <citation type="submission" date="2016-05" db="EMBL/GenBank/DDBJ databases">
        <authorList>
            <person name="Wang W."/>
            <person name="Zhu L."/>
        </authorList>
    </citation>
    <scope>NUCLEOTIDE SEQUENCE [LARGE SCALE GENOMIC DNA]</scope>
    <source>
        <strain evidence="3">W-2</strain>
    </source>
</reference>
<sequence>MIFVRVSGSNVTEIHYQPFDPVYGLKKSEEELLQKGILVESIPQPEFIEGKVPVLKYNETDKTLYYEYEDVPPTKEKLLEKEIEQLKQQLQLTQQALDELILGGM</sequence>
<dbReference type="Proteomes" id="UP000078290">
    <property type="component" value="Unassembled WGS sequence"/>
</dbReference>
<dbReference type="RefSeq" id="WP_064549882.1">
    <property type="nucleotide sequence ID" value="NZ_LXMA01000001.1"/>
</dbReference>
<proteinExistence type="predicted"/>
<organism evidence="2 3">
    <name type="scientific">Parageobacillus thermoglucosidasius</name>
    <name type="common">Geobacillus thermoglucosidasius</name>
    <dbReference type="NCBI Taxonomy" id="1426"/>
    <lineage>
        <taxon>Bacteria</taxon>
        <taxon>Bacillati</taxon>
        <taxon>Bacillota</taxon>
        <taxon>Bacilli</taxon>
        <taxon>Bacillales</taxon>
        <taxon>Anoxybacillaceae</taxon>
        <taxon>Parageobacillus</taxon>
    </lineage>
</organism>
<comment type="caution">
    <text evidence="2">The sequence shown here is derived from an EMBL/GenBank/DDBJ whole genome shotgun (WGS) entry which is preliminary data.</text>
</comment>
<accession>A0A1B7KX02</accession>
<dbReference type="OrthoDB" id="2476654at2"/>
<dbReference type="EMBL" id="LXMA01000001">
    <property type="protein sequence ID" value="OAT74567.1"/>
    <property type="molecule type" value="Genomic_DNA"/>
</dbReference>
<gene>
    <name evidence="2" type="ORF">A7K69_02330</name>
</gene>
<feature type="coiled-coil region" evidence="1">
    <location>
        <begin position="76"/>
        <end position="103"/>
    </location>
</feature>
<dbReference type="AlphaFoldDB" id="A0A1B7KX02"/>
<evidence type="ECO:0000313" key="3">
    <source>
        <dbReference type="Proteomes" id="UP000078290"/>
    </source>
</evidence>
<protein>
    <submittedName>
        <fullName evidence="2">Uncharacterized protein</fullName>
    </submittedName>
</protein>
<name>A0A1B7KX02_PARTM</name>
<evidence type="ECO:0000256" key="1">
    <source>
        <dbReference type="SAM" id="Coils"/>
    </source>
</evidence>